<keyword evidence="1 3" id="KW-0175">Coiled coil</keyword>
<dbReference type="EMBL" id="KZ305033">
    <property type="protein sequence ID" value="PIA45765.1"/>
    <property type="molecule type" value="Genomic_DNA"/>
</dbReference>
<name>A0A2G5DQG3_AQUCA</name>
<proteinExistence type="predicted"/>
<evidence type="ECO:0008006" key="9">
    <source>
        <dbReference type="Google" id="ProtNLM"/>
    </source>
</evidence>
<evidence type="ECO:0000256" key="3">
    <source>
        <dbReference type="SAM" id="Coils"/>
    </source>
</evidence>
<evidence type="ECO:0000313" key="8">
    <source>
        <dbReference type="Proteomes" id="UP000230069"/>
    </source>
</evidence>
<dbReference type="EMBL" id="KZ305033">
    <property type="protein sequence ID" value="PIA45764.1"/>
    <property type="molecule type" value="Genomic_DNA"/>
</dbReference>
<feature type="domain" description="XS" evidence="4">
    <location>
        <begin position="124"/>
        <end position="228"/>
    </location>
</feature>
<keyword evidence="2" id="KW-0943">RNA-mediated gene silencing</keyword>
<dbReference type="Pfam" id="PF03470">
    <property type="entry name" value="zf-XS"/>
    <property type="match status" value="1"/>
</dbReference>
<dbReference type="STRING" id="218851.A0A2G5DQG3"/>
<dbReference type="OrthoDB" id="1892195at2759"/>
<dbReference type="PANTHER" id="PTHR21596:SF3">
    <property type="entry name" value="FACTOR OF DNA METHYLATION 1-RELATED"/>
    <property type="match status" value="1"/>
</dbReference>
<feature type="domain" description="Zinc finger-XS" evidence="6">
    <location>
        <begin position="43"/>
        <end position="85"/>
    </location>
</feature>
<feature type="coiled-coil region" evidence="3">
    <location>
        <begin position="392"/>
        <end position="489"/>
    </location>
</feature>
<evidence type="ECO:0000259" key="5">
    <source>
        <dbReference type="Pfam" id="PF03469"/>
    </source>
</evidence>
<dbReference type="InterPro" id="IPR005381">
    <property type="entry name" value="Znf-XS_domain"/>
</dbReference>
<dbReference type="InterPro" id="IPR038588">
    <property type="entry name" value="XS_domain_sf"/>
</dbReference>
<keyword evidence="8" id="KW-1185">Reference proteome</keyword>
<feature type="coiled-coil region" evidence="3">
    <location>
        <begin position="247"/>
        <end position="316"/>
    </location>
</feature>
<evidence type="ECO:0000256" key="1">
    <source>
        <dbReference type="ARBA" id="ARBA00023054"/>
    </source>
</evidence>
<dbReference type="Pfam" id="PF03468">
    <property type="entry name" value="XS"/>
    <property type="match status" value="1"/>
</dbReference>
<dbReference type="AlphaFoldDB" id="A0A2G5DQG3"/>
<evidence type="ECO:0000259" key="4">
    <source>
        <dbReference type="Pfam" id="PF03468"/>
    </source>
</evidence>
<evidence type="ECO:0000256" key="2">
    <source>
        <dbReference type="ARBA" id="ARBA00023158"/>
    </source>
</evidence>
<dbReference type="PANTHER" id="PTHR21596">
    <property type="entry name" value="RIBONUCLEASE P SUBUNIT P38"/>
    <property type="match status" value="1"/>
</dbReference>
<dbReference type="Proteomes" id="UP000230069">
    <property type="component" value="Unassembled WGS sequence"/>
</dbReference>
<dbReference type="InterPro" id="IPR005380">
    <property type="entry name" value="XS_domain"/>
</dbReference>
<accession>A0A2G5DQG3</accession>
<organism evidence="7 8">
    <name type="scientific">Aquilegia coerulea</name>
    <name type="common">Rocky mountain columbine</name>
    <dbReference type="NCBI Taxonomy" id="218851"/>
    <lineage>
        <taxon>Eukaryota</taxon>
        <taxon>Viridiplantae</taxon>
        <taxon>Streptophyta</taxon>
        <taxon>Embryophyta</taxon>
        <taxon>Tracheophyta</taxon>
        <taxon>Spermatophyta</taxon>
        <taxon>Magnoliopsida</taxon>
        <taxon>Ranunculales</taxon>
        <taxon>Ranunculaceae</taxon>
        <taxon>Thalictroideae</taxon>
        <taxon>Aquilegia</taxon>
    </lineage>
</organism>
<reference evidence="7 8" key="1">
    <citation type="submission" date="2017-09" db="EMBL/GenBank/DDBJ databases">
        <title>WGS assembly of Aquilegia coerulea Goldsmith.</title>
        <authorList>
            <person name="Hodges S."/>
            <person name="Kramer E."/>
            <person name="Nordborg M."/>
            <person name="Tomkins J."/>
            <person name="Borevitz J."/>
            <person name="Derieg N."/>
            <person name="Yan J."/>
            <person name="Mihaltcheva S."/>
            <person name="Hayes R.D."/>
            <person name="Rokhsar D."/>
        </authorList>
    </citation>
    <scope>NUCLEOTIDE SEQUENCE [LARGE SCALE GENOMIC DNA]</scope>
    <source>
        <strain evidence="8">cv. Goldsmith</strain>
    </source>
</reference>
<dbReference type="InterPro" id="IPR045177">
    <property type="entry name" value="FDM1-5/IDN2"/>
</dbReference>
<feature type="domain" description="Factor of DNA methylation 1-5/IDN2" evidence="5">
    <location>
        <begin position="507"/>
        <end position="637"/>
    </location>
</feature>
<dbReference type="InterPro" id="IPR005379">
    <property type="entry name" value="FDM1-5/IDN2_XH"/>
</dbReference>
<dbReference type="Pfam" id="PF03469">
    <property type="entry name" value="XH"/>
    <property type="match status" value="1"/>
</dbReference>
<dbReference type="FunCoup" id="A0A2G5DQG3">
    <property type="interactions" value="742"/>
</dbReference>
<dbReference type="Gene3D" id="3.30.70.2890">
    <property type="entry name" value="XS domain"/>
    <property type="match status" value="1"/>
</dbReference>
<evidence type="ECO:0000259" key="6">
    <source>
        <dbReference type="Pfam" id="PF03470"/>
    </source>
</evidence>
<dbReference type="GO" id="GO:0080188">
    <property type="term" value="P:gene silencing by siRNA-directed DNA methylation"/>
    <property type="evidence" value="ECO:0007669"/>
    <property type="project" value="InterPro"/>
</dbReference>
<evidence type="ECO:0000313" key="7">
    <source>
        <dbReference type="EMBL" id="PIA45765.1"/>
    </source>
</evidence>
<protein>
    <recommendedName>
        <fullName evidence="9">Factor of DNA methylation 1-5/IDN2 domain-containing protein</fullName>
    </recommendedName>
</protein>
<gene>
    <name evidence="7" type="ORF">AQUCO_01600188v1</name>
</gene>
<sequence>MGSSSEDDSEISDSDIGSYKEKTFDELKAEKYKVKISNDIYRCPFCLGKKKQHHDYKGLLQHSSGVGKGSANRRAKQKANHLALAKYMETCLAKESDVSLRKTNEPDPTKAIVALEPETKPEQEDLFVWPWTGIIVNILTKPRDEDADLMKREFSKFNPVTVQTLWSRTDQKGYAIIDFNRDWAGFKDAIAFEKEFESKRRGKKNWNDWKSDPGSRCYGWVARSADYHLEGKIGQHLRDNGEVKTIADIVKEAAEKKQKKVADLTSKIDAKNEHLNEMQSKYNTTSMSLDRLMEEKERLQQNYNEEIKKVQRSARERTHRILYESEQLKRDLDSRRRDIDHWSKELNKREAFNERQRRRLDEDMSKSVMQNNSLDMASMEQKKADENVLRLIEDHKREKEDALNKILQLEKKLDAKQKLELEIEELKGNLQVMKHMGGEDDQNVQEKMKEIDDELKDKIEEMESLETLNQTLLVKERKSNDELQEARKELIGGLSDMLSDRTAIIIKRMGELDDKPFQKVCKQRFPAREAGVKAAELCSMWQEHIKNSEWFPFKVVEEEGKTKEIVNKEDEKLIRVRQELGDEVCEAIITALKEMNEANPSGRYIVRELWNLKEQRKATLKEVIAYILKKLRMNKRKR</sequence>